<protein>
    <recommendedName>
        <fullName evidence="1">DUF7046 domain-containing protein</fullName>
    </recommendedName>
</protein>
<dbReference type="Proteomes" id="UP001412067">
    <property type="component" value="Unassembled WGS sequence"/>
</dbReference>
<dbReference type="Pfam" id="PF23080">
    <property type="entry name" value="DUF7046"/>
    <property type="match status" value="1"/>
</dbReference>
<evidence type="ECO:0000313" key="3">
    <source>
        <dbReference type="Proteomes" id="UP001412067"/>
    </source>
</evidence>
<evidence type="ECO:0000313" key="2">
    <source>
        <dbReference type="EMBL" id="KAK8944073.1"/>
    </source>
</evidence>
<gene>
    <name evidence="2" type="ORF">KSP40_PGU012253</name>
</gene>
<name>A0ABR2LLY1_9ASPA</name>
<keyword evidence="3" id="KW-1185">Reference proteome</keyword>
<comment type="caution">
    <text evidence="2">The sequence shown here is derived from an EMBL/GenBank/DDBJ whole genome shotgun (WGS) entry which is preliminary data.</text>
</comment>
<evidence type="ECO:0000259" key="1">
    <source>
        <dbReference type="Pfam" id="PF23080"/>
    </source>
</evidence>
<sequence>MAERNSVCFKLFLTSSSSISLNADLIQNTLFLLFILPQKFSELQAHVAMKIIVHLGLLPFGCYVWIKVMESYEDDPKLQKPIEARCFDIWEQAILAIKREGYSFSFNIWEQAIITSKVSYFTEVACSYALDSKINSAD</sequence>
<feature type="domain" description="DUF7046" evidence="1">
    <location>
        <begin position="86"/>
        <end position="129"/>
    </location>
</feature>
<dbReference type="EMBL" id="JBBWWR010000018">
    <property type="protein sequence ID" value="KAK8944073.1"/>
    <property type="molecule type" value="Genomic_DNA"/>
</dbReference>
<proteinExistence type="predicted"/>
<organism evidence="2 3">
    <name type="scientific">Platanthera guangdongensis</name>
    <dbReference type="NCBI Taxonomy" id="2320717"/>
    <lineage>
        <taxon>Eukaryota</taxon>
        <taxon>Viridiplantae</taxon>
        <taxon>Streptophyta</taxon>
        <taxon>Embryophyta</taxon>
        <taxon>Tracheophyta</taxon>
        <taxon>Spermatophyta</taxon>
        <taxon>Magnoliopsida</taxon>
        <taxon>Liliopsida</taxon>
        <taxon>Asparagales</taxon>
        <taxon>Orchidaceae</taxon>
        <taxon>Orchidoideae</taxon>
        <taxon>Orchideae</taxon>
        <taxon>Orchidinae</taxon>
        <taxon>Platanthera</taxon>
    </lineage>
</organism>
<dbReference type="InterPro" id="IPR055474">
    <property type="entry name" value="DUF7046"/>
</dbReference>
<reference evidence="2 3" key="1">
    <citation type="journal article" date="2022" name="Nat. Plants">
        <title>Genomes of leafy and leafless Platanthera orchids illuminate the evolution of mycoheterotrophy.</title>
        <authorList>
            <person name="Li M.H."/>
            <person name="Liu K.W."/>
            <person name="Li Z."/>
            <person name="Lu H.C."/>
            <person name="Ye Q.L."/>
            <person name="Zhang D."/>
            <person name="Wang J.Y."/>
            <person name="Li Y.F."/>
            <person name="Zhong Z.M."/>
            <person name="Liu X."/>
            <person name="Yu X."/>
            <person name="Liu D.K."/>
            <person name="Tu X.D."/>
            <person name="Liu B."/>
            <person name="Hao Y."/>
            <person name="Liao X.Y."/>
            <person name="Jiang Y.T."/>
            <person name="Sun W.H."/>
            <person name="Chen J."/>
            <person name="Chen Y.Q."/>
            <person name="Ai Y."/>
            <person name="Zhai J.W."/>
            <person name="Wu S.S."/>
            <person name="Zhou Z."/>
            <person name="Hsiao Y.Y."/>
            <person name="Wu W.L."/>
            <person name="Chen Y.Y."/>
            <person name="Lin Y.F."/>
            <person name="Hsu J.L."/>
            <person name="Li C.Y."/>
            <person name="Wang Z.W."/>
            <person name="Zhao X."/>
            <person name="Zhong W.Y."/>
            <person name="Ma X.K."/>
            <person name="Ma L."/>
            <person name="Huang J."/>
            <person name="Chen G.Z."/>
            <person name="Huang M.Z."/>
            <person name="Huang L."/>
            <person name="Peng D.H."/>
            <person name="Luo Y.B."/>
            <person name="Zou S.Q."/>
            <person name="Chen S.P."/>
            <person name="Lan S."/>
            <person name="Tsai W.C."/>
            <person name="Van de Peer Y."/>
            <person name="Liu Z.J."/>
        </authorList>
    </citation>
    <scope>NUCLEOTIDE SEQUENCE [LARGE SCALE GENOMIC DNA]</scope>
    <source>
        <strain evidence="2">Lor288</strain>
    </source>
</reference>
<accession>A0ABR2LLY1</accession>